<dbReference type="EMBL" id="ACRO01000067">
    <property type="protein sequence ID" value="EGF85648.1"/>
    <property type="molecule type" value="Genomic_DNA"/>
</dbReference>
<comment type="caution">
    <text evidence="1">The sequence shown here is derived from an EMBL/GenBank/DDBJ whole genome shotgun (WGS) entry which is preliminary data.</text>
</comment>
<evidence type="ECO:0000313" key="1">
    <source>
        <dbReference type="EMBL" id="EGF85648.1"/>
    </source>
</evidence>
<proteinExistence type="predicted"/>
<accession>A0AA87AIL7</accession>
<dbReference type="Proteomes" id="UP000004773">
    <property type="component" value="Unassembled WGS sequence"/>
</dbReference>
<evidence type="ECO:0000313" key="2">
    <source>
        <dbReference type="Proteomes" id="UP000004773"/>
    </source>
</evidence>
<gene>
    <name evidence="1" type="ORF">HMPREF0428_01928</name>
</gene>
<name>A0AA87AIL7_9BACL</name>
<protein>
    <submittedName>
        <fullName evidence="1">Uncharacterized protein</fullName>
    </submittedName>
</protein>
<reference evidence="1 2" key="1">
    <citation type="submission" date="2011-03" db="EMBL/GenBank/DDBJ databases">
        <title>The Genome Sequence of Gemella haemolysans M341.</title>
        <authorList>
            <consortium name="The Broad Institute Genome Sequencing Platform"/>
            <consortium name="The Broad Institute Genome Sequencing Center for Infectious Disease"/>
            <person name="Earl A."/>
            <person name="Ward D."/>
            <person name="Feldgarden M."/>
            <person name="Gevers D."/>
            <person name="Sibley C.D."/>
            <person name="Field T.R."/>
            <person name="Grinwis M."/>
            <person name="Eshaghurshan C.S."/>
            <person name="Surette M.G."/>
            <person name="Young S.K."/>
            <person name="Zeng Q."/>
            <person name="Gargeya S."/>
            <person name="Fitzgerald M."/>
            <person name="Haas B."/>
            <person name="Abouelleil A."/>
            <person name="Alvarado L."/>
            <person name="Arachchi H.M."/>
            <person name="Berlin A."/>
            <person name="Brown A."/>
            <person name="Chapman S.B."/>
            <person name="Chen Z."/>
            <person name="Dunbar C."/>
            <person name="Freedman E."/>
            <person name="Gearin G."/>
            <person name="Gellesch M."/>
            <person name="Goldberg J."/>
            <person name="Griggs A."/>
            <person name="Gujja S."/>
            <person name="Heilman E.R."/>
            <person name="Heiman D."/>
            <person name="Howarth C."/>
            <person name="Larson L."/>
            <person name="Lui A."/>
            <person name="MacDonald P.J.P."/>
            <person name="Mehta T."/>
            <person name="Montmayeur A."/>
            <person name="Murphy C."/>
            <person name="Neiman D."/>
            <person name="Pearson M."/>
            <person name="Priest M."/>
            <person name="Roberts A."/>
            <person name="Saif S."/>
            <person name="Shea T."/>
            <person name="Shenoy N."/>
            <person name="Sisk P."/>
            <person name="Stolte C."/>
            <person name="Sykes S."/>
            <person name="White J."/>
            <person name="Yandava C."/>
            <person name="Wortman J."/>
            <person name="Nusbaum C."/>
            <person name="Birren B."/>
        </authorList>
    </citation>
    <scope>NUCLEOTIDE SEQUENCE [LARGE SCALE GENOMIC DNA]</scope>
    <source>
        <strain evidence="1 2">M341</strain>
    </source>
</reference>
<organism evidence="1 2">
    <name type="scientific">Gemella haemolysans M341</name>
    <dbReference type="NCBI Taxonomy" id="562981"/>
    <lineage>
        <taxon>Bacteria</taxon>
        <taxon>Bacillati</taxon>
        <taxon>Bacillota</taxon>
        <taxon>Bacilli</taxon>
        <taxon>Bacillales</taxon>
        <taxon>Gemellaceae</taxon>
        <taxon>Gemella</taxon>
    </lineage>
</organism>
<feature type="non-terminal residue" evidence="1">
    <location>
        <position position="30"/>
    </location>
</feature>
<dbReference type="AlphaFoldDB" id="A0AA87AIL7"/>
<sequence>MKAVNPQPVAKTEAKKAIDDALKAKNDEIG</sequence>